<evidence type="ECO:0000313" key="3">
    <source>
        <dbReference type="Proteomes" id="UP001211907"/>
    </source>
</evidence>
<keyword evidence="1" id="KW-0472">Membrane</keyword>
<feature type="transmembrane region" description="Helical" evidence="1">
    <location>
        <begin position="122"/>
        <end position="143"/>
    </location>
</feature>
<organism evidence="2 3">
    <name type="scientific">Physocladia obscura</name>
    <dbReference type="NCBI Taxonomy" id="109957"/>
    <lineage>
        <taxon>Eukaryota</taxon>
        <taxon>Fungi</taxon>
        <taxon>Fungi incertae sedis</taxon>
        <taxon>Chytridiomycota</taxon>
        <taxon>Chytridiomycota incertae sedis</taxon>
        <taxon>Chytridiomycetes</taxon>
        <taxon>Chytridiales</taxon>
        <taxon>Chytriomycetaceae</taxon>
        <taxon>Physocladia</taxon>
    </lineage>
</organism>
<dbReference type="Proteomes" id="UP001211907">
    <property type="component" value="Unassembled WGS sequence"/>
</dbReference>
<protein>
    <submittedName>
        <fullName evidence="2">Uncharacterized protein</fullName>
    </submittedName>
</protein>
<keyword evidence="1" id="KW-1133">Transmembrane helix</keyword>
<reference evidence="2" key="1">
    <citation type="submission" date="2020-05" db="EMBL/GenBank/DDBJ databases">
        <title>Phylogenomic resolution of chytrid fungi.</title>
        <authorList>
            <person name="Stajich J.E."/>
            <person name="Amses K."/>
            <person name="Simmons R."/>
            <person name="Seto K."/>
            <person name="Myers J."/>
            <person name="Bonds A."/>
            <person name="Quandt C.A."/>
            <person name="Barry K."/>
            <person name="Liu P."/>
            <person name="Grigoriev I."/>
            <person name="Longcore J.E."/>
            <person name="James T.Y."/>
        </authorList>
    </citation>
    <scope>NUCLEOTIDE SEQUENCE</scope>
    <source>
        <strain evidence="2">JEL0513</strain>
    </source>
</reference>
<feature type="non-terminal residue" evidence="2">
    <location>
        <position position="1"/>
    </location>
</feature>
<feature type="transmembrane region" description="Helical" evidence="1">
    <location>
        <begin position="58"/>
        <end position="78"/>
    </location>
</feature>
<sequence>LYLAAAYGVSSMAMSFAVGPITDFVANPTLIITVDAVFHLGALIALWTHPNPVNNLGLLYPVYIICAASDAILLNQAYKVIAGLFQANSTAYAAYKFHSSLMIGVAFFVSKQMLTSNGFPRMEIWVPLLAILFIGAIVGTYFATLGLAWKVEHVNDEVIVIDNPKVNVEVIEGEHLLATKSNALA</sequence>
<name>A0AAD5SU22_9FUNG</name>
<comment type="caution">
    <text evidence="2">The sequence shown here is derived from an EMBL/GenBank/DDBJ whole genome shotgun (WGS) entry which is preliminary data.</text>
</comment>
<proteinExistence type="predicted"/>
<dbReference type="InterPro" id="IPR036259">
    <property type="entry name" value="MFS_trans_sf"/>
</dbReference>
<dbReference type="AlphaFoldDB" id="A0AAD5SU22"/>
<feature type="transmembrane region" description="Helical" evidence="1">
    <location>
        <begin position="90"/>
        <end position="110"/>
    </location>
</feature>
<keyword evidence="3" id="KW-1185">Reference proteome</keyword>
<evidence type="ECO:0000313" key="2">
    <source>
        <dbReference type="EMBL" id="KAJ3087750.1"/>
    </source>
</evidence>
<dbReference type="SUPFAM" id="SSF103473">
    <property type="entry name" value="MFS general substrate transporter"/>
    <property type="match status" value="1"/>
</dbReference>
<accession>A0AAD5SU22</accession>
<keyword evidence="1" id="KW-0812">Transmembrane</keyword>
<gene>
    <name evidence="2" type="ORF">HK100_008249</name>
</gene>
<dbReference type="EMBL" id="JADGJH010003993">
    <property type="protein sequence ID" value="KAJ3087750.1"/>
    <property type="molecule type" value="Genomic_DNA"/>
</dbReference>
<feature type="transmembrane region" description="Helical" evidence="1">
    <location>
        <begin position="24"/>
        <end position="46"/>
    </location>
</feature>
<evidence type="ECO:0000256" key="1">
    <source>
        <dbReference type="SAM" id="Phobius"/>
    </source>
</evidence>